<evidence type="ECO:0000256" key="2">
    <source>
        <dbReference type="ARBA" id="ARBA00022692"/>
    </source>
</evidence>
<gene>
    <name evidence="7" type="ORF">LR394_00825</name>
</gene>
<feature type="transmembrane region" description="Helical" evidence="5">
    <location>
        <begin position="131"/>
        <end position="153"/>
    </location>
</feature>
<dbReference type="AlphaFoldDB" id="A0A9X1N945"/>
<sequence length="389" mass="39407">MPTAALGRARIATSGAFAAQGLLFTVLLTHLPQFKDRFGVSDGTVTLIVVMVTLIASLGSLASEALAARVSSWFALRLALVLAALSATAIGLAGELVLFVAAFAVYGVALGGVDAASNMQGVAVQHRYGRSVINSFHAAWSAAAIVGALYVAASEHLDLELGLSVGLAALVVLGLTIWPGNWLLPGATGPQESTAESDLPGFLSRGPLLLLGLAMAAYWAVDSGTSSWGAIYLTDVLHSSTSVAPLAYGAYQALALVSRLFGDSVVQRFGAARTIRGGALIGVAGTLLLVLAPGPALAITGFALAGLGLAVVPPLCFAAASARARSRLQSDQLVARLNVFNYLGALLGGALVGAVGSGLGLRTGFFLTVLLAASMLLLARAFTTRPAAA</sequence>
<feature type="transmembrane region" description="Helical" evidence="5">
    <location>
        <begin position="99"/>
        <end position="119"/>
    </location>
</feature>
<dbReference type="SUPFAM" id="SSF103473">
    <property type="entry name" value="MFS general substrate transporter"/>
    <property type="match status" value="1"/>
</dbReference>
<feature type="transmembrane region" description="Helical" evidence="5">
    <location>
        <begin position="43"/>
        <end position="62"/>
    </location>
</feature>
<protein>
    <submittedName>
        <fullName evidence="7">MFS transporter</fullName>
    </submittedName>
</protein>
<dbReference type="RefSeq" id="WP_231438351.1">
    <property type="nucleotide sequence ID" value="NZ_JAJOMB010000001.1"/>
</dbReference>
<evidence type="ECO:0000259" key="6">
    <source>
        <dbReference type="PROSITE" id="PS50850"/>
    </source>
</evidence>
<evidence type="ECO:0000256" key="3">
    <source>
        <dbReference type="ARBA" id="ARBA00022989"/>
    </source>
</evidence>
<dbReference type="PANTHER" id="PTHR23514">
    <property type="entry name" value="BYPASS OF STOP CODON PROTEIN 6"/>
    <property type="match status" value="1"/>
</dbReference>
<feature type="transmembrane region" description="Helical" evidence="5">
    <location>
        <begin position="241"/>
        <end position="262"/>
    </location>
</feature>
<evidence type="ECO:0000256" key="4">
    <source>
        <dbReference type="ARBA" id="ARBA00023136"/>
    </source>
</evidence>
<evidence type="ECO:0000256" key="1">
    <source>
        <dbReference type="ARBA" id="ARBA00004651"/>
    </source>
</evidence>
<keyword evidence="3 5" id="KW-1133">Transmembrane helix</keyword>
<dbReference type="EMBL" id="JAJOMB010000001">
    <property type="protein sequence ID" value="MCD5309424.1"/>
    <property type="molecule type" value="Genomic_DNA"/>
</dbReference>
<keyword evidence="8" id="KW-1185">Reference proteome</keyword>
<keyword evidence="2 5" id="KW-0812">Transmembrane</keyword>
<dbReference type="Proteomes" id="UP001138997">
    <property type="component" value="Unassembled WGS sequence"/>
</dbReference>
<dbReference type="Gene3D" id="1.20.1250.20">
    <property type="entry name" value="MFS general substrate transporter like domains"/>
    <property type="match status" value="2"/>
</dbReference>
<dbReference type="GO" id="GO:0022857">
    <property type="term" value="F:transmembrane transporter activity"/>
    <property type="evidence" value="ECO:0007669"/>
    <property type="project" value="InterPro"/>
</dbReference>
<proteinExistence type="predicted"/>
<feature type="transmembrane region" description="Helical" evidence="5">
    <location>
        <begin position="74"/>
        <end position="93"/>
    </location>
</feature>
<evidence type="ECO:0000256" key="5">
    <source>
        <dbReference type="SAM" id="Phobius"/>
    </source>
</evidence>
<evidence type="ECO:0000313" key="7">
    <source>
        <dbReference type="EMBL" id="MCD5309424.1"/>
    </source>
</evidence>
<dbReference type="InterPro" id="IPR051788">
    <property type="entry name" value="MFS_Transporter"/>
</dbReference>
<feature type="transmembrane region" description="Helical" evidence="5">
    <location>
        <begin position="159"/>
        <end position="181"/>
    </location>
</feature>
<feature type="transmembrane region" description="Helical" evidence="5">
    <location>
        <begin position="365"/>
        <end position="383"/>
    </location>
</feature>
<feature type="transmembrane region" description="Helical" evidence="5">
    <location>
        <begin position="12"/>
        <end position="31"/>
    </location>
</feature>
<feature type="transmembrane region" description="Helical" evidence="5">
    <location>
        <begin position="298"/>
        <end position="318"/>
    </location>
</feature>
<organism evidence="7 8">
    <name type="scientific">Kineosporia babensis</name>
    <dbReference type="NCBI Taxonomy" id="499548"/>
    <lineage>
        <taxon>Bacteria</taxon>
        <taxon>Bacillati</taxon>
        <taxon>Actinomycetota</taxon>
        <taxon>Actinomycetes</taxon>
        <taxon>Kineosporiales</taxon>
        <taxon>Kineosporiaceae</taxon>
        <taxon>Kineosporia</taxon>
    </lineage>
</organism>
<name>A0A9X1N945_9ACTN</name>
<dbReference type="InterPro" id="IPR036259">
    <property type="entry name" value="MFS_trans_sf"/>
</dbReference>
<accession>A0A9X1N945</accession>
<dbReference type="InterPro" id="IPR011701">
    <property type="entry name" value="MFS"/>
</dbReference>
<reference evidence="7" key="1">
    <citation type="submission" date="2021-11" db="EMBL/GenBank/DDBJ databases">
        <title>Streptomyces corallinus and Kineosporia corallina sp. nov., two new coral-derived marine actinobacteria.</title>
        <authorList>
            <person name="Buangrab K."/>
            <person name="Sutthacheep M."/>
            <person name="Yeemin T."/>
            <person name="Harunari E."/>
            <person name="Igarashi Y."/>
            <person name="Sripreechasak P."/>
            <person name="Kanchanasin P."/>
            <person name="Tanasupawat S."/>
            <person name="Phongsopitanun W."/>
        </authorList>
    </citation>
    <scope>NUCLEOTIDE SEQUENCE</scope>
    <source>
        <strain evidence="7">JCM 31032</strain>
    </source>
</reference>
<comment type="subcellular location">
    <subcellularLocation>
        <location evidence="1">Cell membrane</location>
        <topology evidence="1">Multi-pass membrane protein</topology>
    </subcellularLocation>
</comment>
<evidence type="ECO:0000313" key="8">
    <source>
        <dbReference type="Proteomes" id="UP001138997"/>
    </source>
</evidence>
<feature type="transmembrane region" description="Helical" evidence="5">
    <location>
        <begin position="202"/>
        <end position="221"/>
    </location>
</feature>
<dbReference type="PROSITE" id="PS50850">
    <property type="entry name" value="MFS"/>
    <property type="match status" value="1"/>
</dbReference>
<feature type="transmembrane region" description="Helical" evidence="5">
    <location>
        <begin position="274"/>
        <end position="292"/>
    </location>
</feature>
<feature type="transmembrane region" description="Helical" evidence="5">
    <location>
        <begin position="339"/>
        <end position="359"/>
    </location>
</feature>
<keyword evidence="4 5" id="KW-0472">Membrane</keyword>
<comment type="caution">
    <text evidence="7">The sequence shown here is derived from an EMBL/GenBank/DDBJ whole genome shotgun (WGS) entry which is preliminary data.</text>
</comment>
<feature type="domain" description="Major facilitator superfamily (MFS) profile" evidence="6">
    <location>
        <begin position="208"/>
        <end position="389"/>
    </location>
</feature>
<dbReference type="GO" id="GO:0005886">
    <property type="term" value="C:plasma membrane"/>
    <property type="evidence" value="ECO:0007669"/>
    <property type="project" value="UniProtKB-SubCell"/>
</dbReference>
<dbReference type="Pfam" id="PF07690">
    <property type="entry name" value="MFS_1"/>
    <property type="match status" value="1"/>
</dbReference>
<dbReference type="PANTHER" id="PTHR23514:SF13">
    <property type="entry name" value="INNER MEMBRANE PROTEIN YBJJ"/>
    <property type="match status" value="1"/>
</dbReference>
<dbReference type="InterPro" id="IPR020846">
    <property type="entry name" value="MFS_dom"/>
</dbReference>